<dbReference type="Proteomes" id="UP000018747">
    <property type="component" value="Unassembled WGS sequence"/>
</dbReference>
<accession>V6I0V4</accession>
<dbReference type="EMBL" id="AHMT02000027">
    <property type="protein sequence ID" value="EQA62937.1"/>
    <property type="molecule type" value="Genomic_DNA"/>
</dbReference>
<sequence>MKQTYYSILFMRPSSKLGKQKTPFHFYFTIFSDQKSILKKLVYGKNFELDSA</sequence>
<evidence type="ECO:0000313" key="2">
    <source>
        <dbReference type="Proteomes" id="UP000018747"/>
    </source>
</evidence>
<name>V6I0V4_9LEPT</name>
<proteinExistence type="predicted"/>
<keyword evidence="2" id="KW-1185">Reference proteome</keyword>
<organism evidence="1 2">
    <name type="scientific">Leptospira alexanderi serovar Manhao 3 str. L 60</name>
    <dbReference type="NCBI Taxonomy" id="1049759"/>
    <lineage>
        <taxon>Bacteria</taxon>
        <taxon>Pseudomonadati</taxon>
        <taxon>Spirochaetota</taxon>
        <taxon>Spirochaetia</taxon>
        <taxon>Leptospirales</taxon>
        <taxon>Leptospiraceae</taxon>
        <taxon>Leptospira</taxon>
    </lineage>
</organism>
<dbReference type="AlphaFoldDB" id="V6I0V4"/>
<gene>
    <name evidence="1" type="ORF">LEP1GSC062_1062</name>
</gene>
<protein>
    <submittedName>
        <fullName evidence="1">Uncharacterized protein</fullName>
    </submittedName>
</protein>
<reference evidence="1" key="1">
    <citation type="submission" date="2013-05" db="EMBL/GenBank/DDBJ databases">
        <authorList>
            <person name="Harkins D.M."/>
            <person name="Durkin A.S."/>
            <person name="Brinkac L.M."/>
            <person name="Haft D.H."/>
            <person name="Selengut J.D."/>
            <person name="Sanka R."/>
            <person name="DePew J."/>
            <person name="Purushe J."/>
            <person name="Hartskeerl R.A."/>
            <person name="Ahmed A."/>
            <person name="van der Linden H."/>
            <person name="Goris M.G.A."/>
            <person name="Vinetz J.M."/>
            <person name="Sutton G.G."/>
            <person name="Nierman W.C."/>
            <person name="Fouts D.E."/>
        </authorList>
    </citation>
    <scope>NUCLEOTIDE SEQUENCE [LARGE SCALE GENOMIC DNA]</scope>
    <source>
        <strain evidence="1">L 60</strain>
    </source>
</reference>
<evidence type="ECO:0000313" key="1">
    <source>
        <dbReference type="EMBL" id="EQA62937.1"/>
    </source>
</evidence>
<comment type="caution">
    <text evidence="1">The sequence shown here is derived from an EMBL/GenBank/DDBJ whole genome shotgun (WGS) entry which is preliminary data.</text>
</comment>